<dbReference type="Pfam" id="PF02947">
    <property type="entry name" value="Flt3_lig"/>
    <property type="match status" value="1"/>
</dbReference>
<dbReference type="GO" id="GO:0030183">
    <property type="term" value="P:B cell differentiation"/>
    <property type="evidence" value="ECO:0007669"/>
    <property type="project" value="Ensembl"/>
</dbReference>
<sequence length="228" mass="25092">ADPRPALLSLPRPGHRHVGPLAEMTVLAPAWSPTSSLLLLLLLLSPGLRGTPDCHFSDNPISSTFAFKIRELDEHCRALWSLLLAQRCMVKLKAVAGSKMQLLLEAVNTEIHFVTLCAFQVSTECLFLFSFLLFFFFFGFSSRVALNSQRSSYLCLPSAGIKDPSTLLPPKSAGALGATALPPVRSPQLLLLLLLPASLLLLAAAYCLHWRRWRTPRSRQLVPPISHS</sequence>
<dbReference type="GeneTree" id="ENSGT00530000064424"/>
<keyword evidence="1" id="KW-0812">Transmembrane</keyword>
<dbReference type="GO" id="GO:0009986">
    <property type="term" value="C:cell surface"/>
    <property type="evidence" value="ECO:0007669"/>
    <property type="project" value="TreeGrafter"/>
</dbReference>
<dbReference type="PANTHER" id="PTHR11032">
    <property type="entry name" value="SL CYTOKINE"/>
    <property type="match status" value="1"/>
</dbReference>
<evidence type="ECO:0000313" key="3">
    <source>
        <dbReference type="Proteomes" id="UP000694385"/>
    </source>
</evidence>
<proteinExistence type="predicted"/>
<dbReference type="GO" id="GO:0005615">
    <property type="term" value="C:extracellular space"/>
    <property type="evidence" value="ECO:0007669"/>
    <property type="project" value="TreeGrafter"/>
</dbReference>
<dbReference type="InterPro" id="IPR004213">
    <property type="entry name" value="Flt3_lig"/>
</dbReference>
<dbReference type="SUPFAM" id="SSF47266">
    <property type="entry name" value="4-helical cytokines"/>
    <property type="match status" value="1"/>
</dbReference>
<dbReference type="AlphaFoldDB" id="A0A8C5K8F1"/>
<reference evidence="2" key="2">
    <citation type="submission" date="2025-09" db="UniProtKB">
        <authorList>
            <consortium name="Ensembl"/>
        </authorList>
    </citation>
    <scope>IDENTIFICATION</scope>
</reference>
<dbReference type="OMA" id="PIPLCTK"/>
<dbReference type="GO" id="GO:0016020">
    <property type="term" value="C:membrane"/>
    <property type="evidence" value="ECO:0007669"/>
    <property type="project" value="InterPro"/>
</dbReference>
<organism evidence="2 3">
    <name type="scientific">Jaculus jaculus</name>
    <name type="common">Lesser Egyptian jerboa</name>
    <dbReference type="NCBI Taxonomy" id="51337"/>
    <lineage>
        <taxon>Eukaryota</taxon>
        <taxon>Metazoa</taxon>
        <taxon>Chordata</taxon>
        <taxon>Craniata</taxon>
        <taxon>Vertebrata</taxon>
        <taxon>Euteleostomi</taxon>
        <taxon>Mammalia</taxon>
        <taxon>Eutheria</taxon>
        <taxon>Euarchontoglires</taxon>
        <taxon>Glires</taxon>
        <taxon>Rodentia</taxon>
        <taxon>Myomorpha</taxon>
        <taxon>Dipodoidea</taxon>
        <taxon>Dipodidae</taxon>
        <taxon>Dipodinae</taxon>
        <taxon>Jaculus</taxon>
    </lineage>
</organism>
<dbReference type="GO" id="GO:0005125">
    <property type="term" value="F:cytokine activity"/>
    <property type="evidence" value="ECO:0007669"/>
    <property type="project" value="InterPro"/>
</dbReference>
<dbReference type="GO" id="GO:0097028">
    <property type="term" value="P:dendritic cell differentiation"/>
    <property type="evidence" value="ECO:0007669"/>
    <property type="project" value="Ensembl"/>
</dbReference>
<name>A0A8C5K8F1_JACJA</name>
<evidence type="ECO:0000313" key="2">
    <source>
        <dbReference type="Ensembl" id="ENSJJAP00000006391.1"/>
    </source>
</evidence>
<keyword evidence="1" id="KW-0472">Membrane</keyword>
<dbReference type="Gene3D" id="1.20.1250.10">
    <property type="match status" value="1"/>
</dbReference>
<evidence type="ECO:0000256" key="1">
    <source>
        <dbReference type="SAM" id="Phobius"/>
    </source>
</evidence>
<dbReference type="GO" id="GO:0030971">
    <property type="term" value="F:receptor tyrosine kinase binding"/>
    <property type="evidence" value="ECO:0007669"/>
    <property type="project" value="TreeGrafter"/>
</dbReference>
<dbReference type="Ensembl" id="ENSJJAT00000012784.1">
    <property type="protein sequence ID" value="ENSJJAP00000006391.1"/>
    <property type="gene ID" value="ENSJJAG00000011073.1"/>
</dbReference>
<reference evidence="2" key="1">
    <citation type="submission" date="2025-08" db="UniProtKB">
        <authorList>
            <consortium name="Ensembl"/>
        </authorList>
    </citation>
    <scope>IDENTIFICATION</scope>
</reference>
<dbReference type="GO" id="GO:0035162">
    <property type="term" value="P:embryonic hemopoiesis"/>
    <property type="evidence" value="ECO:0007669"/>
    <property type="project" value="Ensembl"/>
</dbReference>
<dbReference type="PANTHER" id="PTHR11032:SF1">
    <property type="entry name" value="FMS-RELATED TYROSINE KINASE 3 LIGAND"/>
    <property type="match status" value="1"/>
</dbReference>
<accession>A0A8C5K8F1</accession>
<feature type="transmembrane region" description="Helical" evidence="1">
    <location>
        <begin position="125"/>
        <end position="146"/>
    </location>
</feature>
<keyword evidence="1" id="KW-1133">Transmembrane helix</keyword>
<protein>
    <submittedName>
        <fullName evidence="2">FMS-like tyrosine kinase 3 ligand</fullName>
    </submittedName>
</protein>
<feature type="transmembrane region" description="Helical" evidence="1">
    <location>
        <begin position="189"/>
        <end position="209"/>
    </location>
</feature>
<feature type="transmembrane region" description="Helical" evidence="1">
    <location>
        <begin position="26"/>
        <end position="44"/>
    </location>
</feature>
<dbReference type="InterPro" id="IPR009079">
    <property type="entry name" value="4_helix_cytokine-like_core"/>
</dbReference>
<dbReference type="Proteomes" id="UP000694385">
    <property type="component" value="Unassembled WGS sequence"/>
</dbReference>
<dbReference type="GO" id="GO:0008284">
    <property type="term" value="P:positive regulation of cell population proliferation"/>
    <property type="evidence" value="ECO:0007669"/>
    <property type="project" value="Ensembl"/>
</dbReference>
<keyword evidence="3" id="KW-1185">Reference proteome</keyword>